<comment type="caution">
    <text evidence="1">The sequence shown here is derived from an EMBL/GenBank/DDBJ whole genome shotgun (WGS) entry which is preliminary data.</text>
</comment>
<sequence>MFFPGLESLSSSLTKMDPNSKEAVEARSIDILYESIGSDPYILDKADEIPFVSTPLHVAASTGQTRLAIEIMNLRPSLGRKLNPDGLSPVHLALLNGHSETAKALIKWDKDLVRVRGRERLTPLQYAAETDDRVDILAEFLCACPESIGDLNVRGETALHIAVKKCNARALAVLMGWIRKTGKHWVKNIKDERGNTILHTAVSSSQPHIVESVVQGYGLHMNEKNLEGATALDIAETVTSGSARTKMKSILCGAGALKSSSLANDCSLVNFLISRESRAETIFQTFLFMRKGLSMEMRNAVLVVAVLITTATFQTVLSPPGGGSGLSDSNSLFANGSHFNAPIFTSTYNSSLFANGSHINTTIFTSMHNINLFANGSHINATVFTSMEDTPNVFLPVFYAMNTVAFISSIAMINILILPLKVFAPLHASLMFLTMGYGIAFLIIPSMYYLEFIFAFSAIAIASLLYGVHYIPIMIEDLHKIDQGLLFILGSLQHGRDYEFDAPVKLLTQSVDEQLVVVSQVLEANINVGYEGGDSQCTQVLAFNHKPVKNLKSLAICI</sequence>
<accession>A0ACC0LYP1</accession>
<organism evidence="1 2">
    <name type="scientific">Rhododendron molle</name>
    <name type="common">Chinese azalea</name>
    <name type="synonym">Azalea mollis</name>
    <dbReference type="NCBI Taxonomy" id="49168"/>
    <lineage>
        <taxon>Eukaryota</taxon>
        <taxon>Viridiplantae</taxon>
        <taxon>Streptophyta</taxon>
        <taxon>Embryophyta</taxon>
        <taxon>Tracheophyta</taxon>
        <taxon>Spermatophyta</taxon>
        <taxon>Magnoliopsida</taxon>
        <taxon>eudicotyledons</taxon>
        <taxon>Gunneridae</taxon>
        <taxon>Pentapetalae</taxon>
        <taxon>asterids</taxon>
        <taxon>Ericales</taxon>
        <taxon>Ericaceae</taxon>
        <taxon>Ericoideae</taxon>
        <taxon>Rhodoreae</taxon>
        <taxon>Rhododendron</taxon>
    </lineage>
</organism>
<protein>
    <submittedName>
        <fullName evidence="1">Uncharacterized protein</fullName>
    </submittedName>
</protein>
<name>A0ACC0LYP1_RHOML</name>
<evidence type="ECO:0000313" key="1">
    <source>
        <dbReference type="EMBL" id="KAI8533759.1"/>
    </source>
</evidence>
<proteinExistence type="predicted"/>
<evidence type="ECO:0000313" key="2">
    <source>
        <dbReference type="Proteomes" id="UP001062846"/>
    </source>
</evidence>
<gene>
    <name evidence="1" type="ORF">RHMOL_Rhmol10G0033900</name>
</gene>
<dbReference type="Proteomes" id="UP001062846">
    <property type="component" value="Chromosome 10"/>
</dbReference>
<reference evidence="1" key="1">
    <citation type="submission" date="2022-02" db="EMBL/GenBank/DDBJ databases">
        <title>Plant Genome Project.</title>
        <authorList>
            <person name="Zhang R.-G."/>
        </authorList>
    </citation>
    <scope>NUCLEOTIDE SEQUENCE</scope>
    <source>
        <strain evidence="1">AT1</strain>
    </source>
</reference>
<dbReference type="EMBL" id="CM046397">
    <property type="protein sequence ID" value="KAI8533759.1"/>
    <property type="molecule type" value="Genomic_DNA"/>
</dbReference>
<keyword evidence="2" id="KW-1185">Reference proteome</keyword>